<feature type="transmembrane region" description="Helical" evidence="1">
    <location>
        <begin position="94"/>
        <end position="113"/>
    </location>
</feature>
<dbReference type="GO" id="GO:0052621">
    <property type="term" value="F:diguanylate cyclase activity"/>
    <property type="evidence" value="ECO:0007669"/>
    <property type="project" value="UniProtKB-EC"/>
</dbReference>
<feature type="transmembrane region" description="Helical" evidence="1">
    <location>
        <begin position="144"/>
        <end position="163"/>
    </location>
</feature>
<evidence type="ECO:0000256" key="1">
    <source>
        <dbReference type="SAM" id="Phobius"/>
    </source>
</evidence>
<name>A0ABU9XR33_9SPHN</name>
<dbReference type="Proteomes" id="UP001404104">
    <property type="component" value="Unassembled WGS sequence"/>
</dbReference>
<keyword evidence="4" id="KW-1185">Reference proteome</keyword>
<dbReference type="Gene3D" id="3.30.70.270">
    <property type="match status" value="1"/>
</dbReference>
<dbReference type="PANTHER" id="PTHR46663:SF4">
    <property type="entry name" value="DIGUANYLATE CYCLASE DGCT-RELATED"/>
    <property type="match status" value="1"/>
</dbReference>
<feature type="transmembrane region" description="Helical" evidence="1">
    <location>
        <begin position="169"/>
        <end position="191"/>
    </location>
</feature>
<feature type="domain" description="GGDEF" evidence="2">
    <location>
        <begin position="235"/>
        <end position="368"/>
    </location>
</feature>
<dbReference type="SMART" id="SM00267">
    <property type="entry name" value="GGDEF"/>
    <property type="match status" value="1"/>
</dbReference>
<feature type="transmembrane region" description="Helical" evidence="1">
    <location>
        <begin position="21"/>
        <end position="39"/>
    </location>
</feature>
<evidence type="ECO:0000313" key="3">
    <source>
        <dbReference type="EMBL" id="MEN2786270.1"/>
    </source>
</evidence>
<keyword evidence="3" id="KW-0548">Nucleotidyltransferase</keyword>
<evidence type="ECO:0000313" key="4">
    <source>
        <dbReference type="Proteomes" id="UP001404104"/>
    </source>
</evidence>
<reference evidence="3 4" key="1">
    <citation type="submission" date="2024-05" db="EMBL/GenBank/DDBJ databases">
        <authorList>
            <person name="Liu Q."/>
            <person name="Xin Y.-H."/>
        </authorList>
    </citation>
    <scope>NUCLEOTIDE SEQUENCE [LARGE SCALE GENOMIC DNA]</scope>
    <source>
        <strain evidence="3 4">CGMCC 1.15349</strain>
    </source>
</reference>
<keyword evidence="1" id="KW-0472">Membrane</keyword>
<dbReference type="PROSITE" id="PS50887">
    <property type="entry name" value="GGDEF"/>
    <property type="match status" value="1"/>
</dbReference>
<dbReference type="InterPro" id="IPR029787">
    <property type="entry name" value="Nucleotide_cyclase"/>
</dbReference>
<accession>A0ABU9XR33</accession>
<dbReference type="EMBL" id="JBDIMF010000002">
    <property type="protein sequence ID" value="MEN2786270.1"/>
    <property type="molecule type" value="Genomic_DNA"/>
</dbReference>
<dbReference type="RefSeq" id="WP_345864069.1">
    <property type="nucleotide sequence ID" value="NZ_JBDIMF010000002.1"/>
</dbReference>
<organism evidence="3 4">
    <name type="scientific">Sphingomonas qilianensis</name>
    <dbReference type="NCBI Taxonomy" id="1736690"/>
    <lineage>
        <taxon>Bacteria</taxon>
        <taxon>Pseudomonadati</taxon>
        <taxon>Pseudomonadota</taxon>
        <taxon>Alphaproteobacteria</taxon>
        <taxon>Sphingomonadales</taxon>
        <taxon>Sphingomonadaceae</taxon>
        <taxon>Sphingomonas</taxon>
    </lineage>
</organism>
<dbReference type="InterPro" id="IPR043128">
    <property type="entry name" value="Rev_trsase/Diguanyl_cyclase"/>
</dbReference>
<feature type="transmembrane region" description="Helical" evidence="1">
    <location>
        <begin position="119"/>
        <end position="137"/>
    </location>
</feature>
<dbReference type="CDD" id="cd01949">
    <property type="entry name" value="GGDEF"/>
    <property type="match status" value="1"/>
</dbReference>
<sequence>MPNRSPNISPVGQARAEMRNALFDTALPNAVMTAILLVLGLKITTTLHDEVAWLALTAGLACSVVKLGLIAAFKHRATGRTELKQDQDHWGRAFALLSVGLALSLGSLGARTFDSHAVLLQMLATGLLFGYCSGLVAHTSIRPLLAAACLLMSTLPIAASAALKDDSTYQILAASLICFMLAALQSIRHLYQATIQQILTRQEMAALARVDPLTRLPNRLGLKEAFGNRVRQNGRDIAIHCIDLNGFKAINDQYGHATGDALLAQVSARVRAALQSQDTVARIGGDEFVIIQSAVHSESDAESFARTLVACITAPYEIDRRHINIGVSLGFVTAASDKDELDDLVASADAALYRAKQCGGGVACALSVTTGRHDTPDR</sequence>
<keyword evidence="3" id="KW-0808">Transferase</keyword>
<keyword evidence="1" id="KW-0812">Transmembrane</keyword>
<feature type="transmembrane region" description="Helical" evidence="1">
    <location>
        <begin position="51"/>
        <end position="73"/>
    </location>
</feature>
<protein>
    <submittedName>
        <fullName evidence="3">GGDEF domain-containing protein</fullName>
        <ecNumber evidence="3">2.7.7.65</ecNumber>
    </submittedName>
</protein>
<dbReference type="InterPro" id="IPR000160">
    <property type="entry name" value="GGDEF_dom"/>
</dbReference>
<dbReference type="PANTHER" id="PTHR46663">
    <property type="entry name" value="DIGUANYLATE CYCLASE DGCT-RELATED"/>
    <property type="match status" value="1"/>
</dbReference>
<keyword evidence="1" id="KW-1133">Transmembrane helix</keyword>
<evidence type="ECO:0000259" key="2">
    <source>
        <dbReference type="PROSITE" id="PS50887"/>
    </source>
</evidence>
<dbReference type="NCBIfam" id="TIGR00254">
    <property type="entry name" value="GGDEF"/>
    <property type="match status" value="1"/>
</dbReference>
<dbReference type="SUPFAM" id="SSF55073">
    <property type="entry name" value="Nucleotide cyclase"/>
    <property type="match status" value="1"/>
</dbReference>
<comment type="caution">
    <text evidence="3">The sequence shown here is derived from an EMBL/GenBank/DDBJ whole genome shotgun (WGS) entry which is preliminary data.</text>
</comment>
<gene>
    <name evidence="3" type="ORF">ABC969_07545</name>
</gene>
<dbReference type="EC" id="2.7.7.65" evidence="3"/>
<dbReference type="InterPro" id="IPR052163">
    <property type="entry name" value="DGC-Regulatory_Protein"/>
</dbReference>
<dbReference type="Pfam" id="PF00990">
    <property type="entry name" value="GGDEF"/>
    <property type="match status" value="1"/>
</dbReference>
<proteinExistence type="predicted"/>